<accession>A0A2G2YHD4</accession>
<evidence type="ECO:0000313" key="1">
    <source>
        <dbReference type="EMBL" id="PHT68991.1"/>
    </source>
</evidence>
<gene>
    <name evidence="1" type="ORF">T459_28478</name>
</gene>
<dbReference type="AlphaFoldDB" id="A0A2G2YHD4"/>
<name>A0A2G2YHD4_CAPAN</name>
<dbReference type="EMBL" id="AYRZ02000011">
    <property type="protein sequence ID" value="PHT68991.1"/>
    <property type="molecule type" value="Genomic_DNA"/>
</dbReference>
<dbReference type="Proteomes" id="UP000222542">
    <property type="component" value="Unassembled WGS sequence"/>
</dbReference>
<dbReference type="Gramene" id="PHT68991">
    <property type="protein sequence ID" value="PHT68991"/>
    <property type="gene ID" value="T459_28478"/>
</dbReference>
<evidence type="ECO:0000313" key="2">
    <source>
        <dbReference type="Proteomes" id="UP000222542"/>
    </source>
</evidence>
<protein>
    <submittedName>
        <fullName evidence="1">Uncharacterized protein</fullName>
    </submittedName>
</protein>
<dbReference type="Gene3D" id="3.80.10.10">
    <property type="entry name" value="Ribonuclease Inhibitor"/>
    <property type="match status" value="1"/>
</dbReference>
<keyword evidence="2" id="KW-1185">Reference proteome</keyword>
<reference evidence="1 2" key="2">
    <citation type="journal article" date="2017" name="Genome Biol.">
        <title>New reference genome sequences of hot pepper reveal the massive evolution of plant disease-resistance genes by retroduplication.</title>
        <authorList>
            <person name="Kim S."/>
            <person name="Park J."/>
            <person name="Yeom S.I."/>
            <person name="Kim Y.M."/>
            <person name="Seo E."/>
            <person name="Kim K.T."/>
            <person name="Kim M.S."/>
            <person name="Lee J.M."/>
            <person name="Cheong K."/>
            <person name="Shin H.S."/>
            <person name="Kim S.B."/>
            <person name="Han K."/>
            <person name="Lee J."/>
            <person name="Park M."/>
            <person name="Lee H.A."/>
            <person name="Lee H.Y."/>
            <person name="Lee Y."/>
            <person name="Oh S."/>
            <person name="Lee J.H."/>
            <person name="Choi E."/>
            <person name="Choi E."/>
            <person name="Lee S.E."/>
            <person name="Jeon J."/>
            <person name="Kim H."/>
            <person name="Choi G."/>
            <person name="Song H."/>
            <person name="Lee J."/>
            <person name="Lee S.C."/>
            <person name="Kwon J.K."/>
            <person name="Lee H.Y."/>
            <person name="Koo N."/>
            <person name="Hong Y."/>
            <person name="Kim R.W."/>
            <person name="Kang W.H."/>
            <person name="Huh J.H."/>
            <person name="Kang B.C."/>
            <person name="Yang T.J."/>
            <person name="Lee Y.H."/>
            <person name="Bennetzen J.L."/>
            <person name="Choi D."/>
        </authorList>
    </citation>
    <scope>NUCLEOTIDE SEQUENCE [LARGE SCALE GENOMIC DNA]</scope>
    <source>
        <strain evidence="2">cv. CM334</strain>
    </source>
</reference>
<dbReference type="InterPro" id="IPR032675">
    <property type="entry name" value="LRR_dom_sf"/>
</dbReference>
<organism evidence="1 2">
    <name type="scientific">Capsicum annuum</name>
    <name type="common">Capsicum pepper</name>
    <dbReference type="NCBI Taxonomy" id="4072"/>
    <lineage>
        <taxon>Eukaryota</taxon>
        <taxon>Viridiplantae</taxon>
        <taxon>Streptophyta</taxon>
        <taxon>Embryophyta</taxon>
        <taxon>Tracheophyta</taxon>
        <taxon>Spermatophyta</taxon>
        <taxon>Magnoliopsida</taxon>
        <taxon>eudicotyledons</taxon>
        <taxon>Gunneridae</taxon>
        <taxon>Pentapetalae</taxon>
        <taxon>asterids</taxon>
        <taxon>lamiids</taxon>
        <taxon>Solanales</taxon>
        <taxon>Solanaceae</taxon>
        <taxon>Solanoideae</taxon>
        <taxon>Capsiceae</taxon>
        <taxon>Capsicum</taxon>
    </lineage>
</organism>
<comment type="caution">
    <text evidence="1">The sequence shown here is derived from an EMBL/GenBank/DDBJ whole genome shotgun (WGS) entry which is preliminary data.</text>
</comment>
<sequence>MVACPPKSLLTLLKSLNLLRCRSGSSGTIEHDGSDEEILTDENWELPCSVRTLHISNLKTLSSQLLKSLTSLEYLSIGNLPQIQSLLEEGLPSSLSELYVWNCSNLQGLPLNLVEQLVAFIATVKSIFRSEISCKNDKKSVSTMVKTSVSSFGYSEIWTDNFGDYEVPLIKLFPFSTSSGTSEVRTRGKEMRINTNLNGGEILLKHKSKAFSKSHQFHVIVGGMHETIKETYYPVTSIVGDHPTNTPISRVTIRAVNVKFEVIQRRRRPMNIDDVPWLGS</sequence>
<reference evidence="1 2" key="1">
    <citation type="journal article" date="2014" name="Nat. Genet.">
        <title>Genome sequence of the hot pepper provides insights into the evolution of pungency in Capsicum species.</title>
        <authorList>
            <person name="Kim S."/>
            <person name="Park M."/>
            <person name="Yeom S.I."/>
            <person name="Kim Y.M."/>
            <person name="Lee J.M."/>
            <person name="Lee H.A."/>
            <person name="Seo E."/>
            <person name="Choi J."/>
            <person name="Cheong K."/>
            <person name="Kim K.T."/>
            <person name="Jung K."/>
            <person name="Lee G.W."/>
            <person name="Oh S.K."/>
            <person name="Bae C."/>
            <person name="Kim S.B."/>
            <person name="Lee H.Y."/>
            <person name="Kim S.Y."/>
            <person name="Kim M.S."/>
            <person name="Kang B.C."/>
            <person name="Jo Y.D."/>
            <person name="Yang H.B."/>
            <person name="Jeong H.J."/>
            <person name="Kang W.H."/>
            <person name="Kwon J.K."/>
            <person name="Shin C."/>
            <person name="Lim J.Y."/>
            <person name="Park J.H."/>
            <person name="Huh J.H."/>
            <person name="Kim J.S."/>
            <person name="Kim B.D."/>
            <person name="Cohen O."/>
            <person name="Paran I."/>
            <person name="Suh M.C."/>
            <person name="Lee S.B."/>
            <person name="Kim Y.K."/>
            <person name="Shin Y."/>
            <person name="Noh S.J."/>
            <person name="Park J."/>
            <person name="Seo Y.S."/>
            <person name="Kwon S.Y."/>
            <person name="Kim H.A."/>
            <person name="Park J.M."/>
            <person name="Kim H.J."/>
            <person name="Choi S.B."/>
            <person name="Bosland P.W."/>
            <person name="Reeves G."/>
            <person name="Jo S.H."/>
            <person name="Lee B.W."/>
            <person name="Cho H.T."/>
            <person name="Choi H.S."/>
            <person name="Lee M.S."/>
            <person name="Yu Y."/>
            <person name="Do Choi Y."/>
            <person name="Park B.S."/>
            <person name="van Deynze A."/>
            <person name="Ashrafi H."/>
            <person name="Hill T."/>
            <person name="Kim W.T."/>
            <person name="Pai H.S."/>
            <person name="Ahn H.K."/>
            <person name="Yeam I."/>
            <person name="Giovannoni J.J."/>
            <person name="Rose J.K."/>
            <person name="Sorensen I."/>
            <person name="Lee S.J."/>
            <person name="Kim R.W."/>
            <person name="Choi I.Y."/>
            <person name="Choi B.S."/>
            <person name="Lim J.S."/>
            <person name="Lee Y.H."/>
            <person name="Choi D."/>
        </authorList>
    </citation>
    <scope>NUCLEOTIDE SEQUENCE [LARGE SCALE GENOMIC DNA]</scope>
    <source>
        <strain evidence="2">cv. CM334</strain>
    </source>
</reference>
<dbReference type="SUPFAM" id="SSF52058">
    <property type="entry name" value="L domain-like"/>
    <property type="match status" value="1"/>
</dbReference>
<proteinExistence type="predicted"/>